<protein>
    <submittedName>
        <fullName evidence="6">MocR family</fullName>
    </submittedName>
</protein>
<keyword evidence="4" id="KW-0663">Pyridoxal phosphate</keyword>
<sequence length="396" mass="43418">MKFNYSKHVPNTDNDATGAILAAAADPKVISLAGGLPAAELFPVEDFRASANRVFDEHGAQALQYGGAAGLPALREEIIRNFLKPRQVEGAVENIAVTTGSEQAIEQIAKMFINDGDTVLVEAPTYLCTVDAFKSFGAKIVTVAMDDDGMKMDALEEALKAHPEAKLIYTIPTFQNPTGRTMPVERREQFVKLADKYGVPVLEDDPYGAIRYSGKAVPPLKHFDKTGNVIYMSSFSKILAPGFRLGFVVADEGFIKTFTIMKQIADLHSDNFSQYLVADYLAHNDVDAHIAKISKLYQHRFELMQSLIESEFPAGVKHSNPEGGMFIWCQIPGDIDTQALFDACIKQGVAFVPGDPFYAGESESGTMRLNFSNVDDDTIREGMKRLGAAITKFLNK</sequence>
<keyword evidence="2" id="KW-0032">Aminotransferase</keyword>
<dbReference type="InterPro" id="IPR015424">
    <property type="entry name" value="PyrdxlP-dep_Trfase"/>
</dbReference>
<dbReference type="RefSeq" id="WP_349642075.1">
    <property type="nucleotide sequence ID" value="NZ_CAWVOH010000002.1"/>
</dbReference>
<evidence type="ECO:0000256" key="3">
    <source>
        <dbReference type="ARBA" id="ARBA00022679"/>
    </source>
</evidence>
<accession>A0ABP0ET35</accession>
<reference evidence="6 7" key="1">
    <citation type="submission" date="2024-01" db="EMBL/GenBank/DDBJ databases">
        <authorList>
            <person name="Botero Cardona J."/>
        </authorList>
    </citation>
    <scope>NUCLEOTIDE SEQUENCE [LARGE SCALE GENOMIC DNA]</scope>
    <source>
        <strain evidence="6 7">LMG 33000</strain>
    </source>
</reference>
<evidence type="ECO:0000259" key="5">
    <source>
        <dbReference type="Pfam" id="PF00155"/>
    </source>
</evidence>
<organism evidence="6 7">
    <name type="scientific">Eupransor demetentiae</name>
    <dbReference type="NCBI Taxonomy" id="3109584"/>
    <lineage>
        <taxon>Bacteria</taxon>
        <taxon>Bacillati</taxon>
        <taxon>Bacillota</taxon>
        <taxon>Bacilli</taxon>
        <taxon>Lactobacillales</taxon>
        <taxon>Lactobacillaceae</taxon>
        <taxon>Eupransor</taxon>
    </lineage>
</organism>
<dbReference type="InterPro" id="IPR050859">
    <property type="entry name" value="Class-I_PLP-dep_aminotransf"/>
</dbReference>
<evidence type="ECO:0000313" key="7">
    <source>
        <dbReference type="Proteomes" id="UP001314241"/>
    </source>
</evidence>
<feature type="domain" description="Aminotransferase class I/classII large" evidence="5">
    <location>
        <begin position="30"/>
        <end position="386"/>
    </location>
</feature>
<dbReference type="Pfam" id="PF00155">
    <property type="entry name" value="Aminotran_1_2"/>
    <property type="match status" value="1"/>
</dbReference>
<dbReference type="InterPro" id="IPR015422">
    <property type="entry name" value="PyrdxlP-dep_Trfase_small"/>
</dbReference>
<evidence type="ECO:0000256" key="1">
    <source>
        <dbReference type="ARBA" id="ARBA00001933"/>
    </source>
</evidence>
<dbReference type="EMBL" id="CAWVOH010000002">
    <property type="protein sequence ID" value="CAK8054527.1"/>
    <property type="molecule type" value="Genomic_DNA"/>
</dbReference>
<comment type="caution">
    <text evidence="6">The sequence shown here is derived from an EMBL/GenBank/DDBJ whole genome shotgun (WGS) entry which is preliminary data.</text>
</comment>
<proteinExistence type="predicted"/>
<evidence type="ECO:0000256" key="2">
    <source>
        <dbReference type="ARBA" id="ARBA00022576"/>
    </source>
</evidence>
<name>A0ABP0ET35_9LACO</name>
<dbReference type="PANTHER" id="PTHR42790">
    <property type="entry name" value="AMINOTRANSFERASE"/>
    <property type="match status" value="1"/>
</dbReference>
<comment type="cofactor">
    <cofactor evidence="1">
        <name>pyridoxal 5'-phosphate</name>
        <dbReference type="ChEBI" id="CHEBI:597326"/>
    </cofactor>
</comment>
<dbReference type="Gene3D" id="3.90.1150.10">
    <property type="entry name" value="Aspartate Aminotransferase, domain 1"/>
    <property type="match status" value="1"/>
</dbReference>
<keyword evidence="7" id="KW-1185">Reference proteome</keyword>
<dbReference type="SUPFAM" id="SSF53383">
    <property type="entry name" value="PLP-dependent transferases"/>
    <property type="match status" value="1"/>
</dbReference>
<evidence type="ECO:0000256" key="4">
    <source>
        <dbReference type="ARBA" id="ARBA00022898"/>
    </source>
</evidence>
<gene>
    <name evidence="6" type="ORF">R54876_GBNLAHCA_01096</name>
</gene>
<keyword evidence="3" id="KW-0808">Transferase</keyword>
<dbReference type="InterPro" id="IPR004839">
    <property type="entry name" value="Aminotransferase_I/II_large"/>
</dbReference>
<dbReference type="PANTHER" id="PTHR42790:SF19">
    <property type="entry name" value="KYNURENINE_ALPHA-AMINOADIPATE AMINOTRANSFERASE, MITOCHONDRIAL"/>
    <property type="match status" value="1"/>
</dbReference>
<dbReference type="InterPro" id="IPR015421">
    <property type="entry name" value="PyrdxlP-dep_Trfase_major"/>
</dbReference>
<evidence type="ECO:0000313" key="6">
    <source>
        <dbReference type="EMBL" id="CAK8054527.1"/>
    </source>
</evidence>
<dbReference type="CDD" id="cd00609">
    <property type="entry name" value="AAT_like"/>
    <property type="match status" value="1"/>
</dbReference>
<dbReference type="Proteomes" id="UP001314241">
    <property type="component" value="Unassembled WGS sequence"/>
</dbReference>
<dbReference type="Gene3D" id="3.40.640.10">
    <property type="entry name" value="Type I PLP-dependent aspartate aminotransferase-like (Major domain)"/>
    <property type="match status" value="1"/>
</dbReference>